<dbReference type="Gene3D" id="1.20.1420.30">
    <property type="entry name" value="NCX, central ion-binding region"/>
    <property type="match status" value="2"/>
</dbReference>
<evidence type="ECO:0000256" key="5">
    <source>
        <dbReference type="ARBA" id="ARBA00022538"/>
    </source>
</evidence>
<keyword evidence="5" id="KW-0633">Potassium transport</keyword>
<evidence type="ECO:0000256" key="17">
    <source>
        <dbReference type="SAM" id="Phobius"/>
    </source>
</evidence>
<keyword evidence="10" id="KW-0769">Symport</keyword>
<evidence type="ECO:0000256" key="6">
    <source>
        <dbReference type="ARBA" id="ARBA00022568"/>
    </source>
</evidence>
<evidence type="ECO:0000256" key="11">
    <source>
        <dbReference type="ARBA" id="ARBA00022958"/>
    </source>
</evidence>
<dbReference type="InterPro" id="IPR004481">
    <property type="entry name" value="K/Na/Ca-exchanger"/>
</dbReference>
<feature type="transmembrane region" description="Helical" evidence="17">
    <location>
        <begin position="259"/>
        <end position="278"/>
    </location>
</feature>
<keyword evidence="11" id="KW-0630">Potassium</keyword>
<dbReference type="GO" id="GO:0015293">
    <property type="term" value="F:symporter activity"/>
    <property type="evidence" value="ECO:0007669"/>
    <property type="project" value="UniProtKB-KW"/>
</dbReference>
<dbReference type="InParanoid" id="A0A7M7KBB7"/>
<keyword evidence="3" id="KW-0813">Transport</keyword>
<keyword evidence="4" id="KW-0050">Antiport</keyword>
<feature type="transmembrane region" description="Helical" evidence="17">
    <location>
        <begin position="47"/>
        <end position="67"/>
    </location>
</feature>
<dbReference type="OrthoDB" id="2127281at2759"/>
<evidence type="ECO:0000313" key="20">
    <source>
        <dbReference type="Proteomes" id="UP000594260"/>
    </source>
</evidence>
<dbReference type="PANTHER" id="PTHR10846:SF74">
    <property type="entry name" value="SODIUM_POTASSIUM_CALCIUM EXCHANGER CG1090-RELATED"/>
    <property type="match status" value="1"/>
</dbReference>
<evidence type="ECO:0000256" key="4">
    <source>
        <dbReference type="ARBA" id="ARBA00022449"/>
    </source>
</evidence>
<evidence type="ECO:0000256" key="8">
    <source>
        <dbReference type="ARBA" id="ARBA00022729"/>
    </source>
</evidence>
<dbReference type="GO" id="GO:0005262">
    <property type="term" value="F:calcium channel activity"/>
    <property type="evidence" value="ECO:0007669"/>
    <property type="project" value="TreeGrafter"/>
</dbReference>
<evidence type="ECO:0000256" key="1">
    <source>
        <dbReference type="ARBA" id="ARBA00004141"/>
    </source>
</evidence>
<feature type="domain" description="Sodium/calcium exchanger membrane region" evidence="18">
    <location>
        <begin position="138"/>
        <end position="275"/>
    </location>
</feature>
<evidence type="ECO:0000256" key="14">
    <source>
        <dbReference type="ARBA" id="ARBA00023065"/>
    </source>
</evidence>
<evidence type="ECO:0000256" key="16">
    <source>
        <dbReference type="ARBA" id="ARBA00023201"/>
    </source>
</evidence>
<evidence type="ECO:0000256" key="15">
    <source>
        <dbReference type="ARBA" id="ARBA00023136"/>
    </source>
</evidence>
<evidence type="ECO:0000256" key="9">
    <source>
        <dbReference type="ARBA" id="ARBA00022837"/>
    </source>
</evidence>
<feature type="transmembrane region" description="Helical" evidence="17">
    <location>
        <begin position="409"/>
        <end position="439"/>
    </location>
</feature>
<dbReference type="GO" id="GO:0005886">
    <property type="term" value="C:plasma membrane"/>
    <property type="evidence" value="ECO:0007669"/>
    <property type="project" value="TreeGrafter"/>
</dbReference>
<dbReference type="InterPro" id="IPR004837">
    <property type="entry name" value="NaCa_Exmemb"/>
</dbReference>
<comment type="subcellular location">
    <subcellularLocation>
        <location evidence="1">Membrane</location>
        <topology evidence="1">Multi-pass membrane protein</topology>
    </subcellularLocation>
</comment>
<sequence length="579" mass="63704">MARRCQRAGMKAYGTHWPLHRCLAAAFRLLFSTVASAAQYISPRSFQTLFLLVTFFGCLGLVAQGAVDHKEAHGHITAIAQSSDNVTMHVQSSRHRHTILINGTEVKCGPAAIEEFPRPIITPKIRENGGIIVHITTAISMVLIISVLCKEYFVPALHCIINYLEVDPDVAGGTFMAAASSIPALVTSIIGVNVVENDLGLSTTLGSGVLNGAGVLSISALFAKRSVEIHAWPLYRSSFFFLLCMVIVLCSLMDSQIDWIEALICLLSYLAYGLVMAFNRRLESAFKAITGIQDFDDPIEGKGQPAEITTIESYTHFSENEMKTIKDSNDHNIISKLDANTLKQFEATMNAQNGGAGSAELVIDEPVIDPKAWENLNIPRKIFYVVTKPFSYVLSFLIPNCKKPGYEKYYLVTFILSGGFIAAFSYILVWMMAIIGFTFGIPDSVLGLTFLSVSVTLPDVMAAVLVVRKGYGDMAVCYILGTNIFEVLVGLGFPWFIQTILIKPGTTVELQSSGLIYSTACVLFTVFLVPALTYATRWKMNRTYGVILLLWYLIFMVISCMYQLNVFDDSNPPSCGSDY</sequence>
<accession>A0A7M7KBB7</accession>
<keyword evidence="16" id="KW-0739">Sodium transport</keyword>
<organism evidence="19 20">
    <name type="scientific">Varroa destructor</name>
    <name type="common">Honeybee mite</name>
    <dbReference type="NCBI Taxonomy" id="109461"/>
    <lineage>
        <taxon>Eukaryota</taxon>
        <taxon>Metazoa</taxon>
        <taxon>Ecdysozoa</taxon>
        <taxon>Arthropoda</taxon>
        <taxon>Chelicerata</taxon>
        <taxon>Arachnida</taxon>
        <taxon>Acari</taxon>
        <taxon>Parasitiformes</taxon>
        <taxon>Mesostigmata</taxon>
        <taxon>Gamasina</taxon>
        <taxon>Dermanyssoidea</taxon>
        <taxon>Varroidae</taxon>
        <taxon>Varroa</taxon>
    </lineage>
</organism>
<feature type="transmembrane region" description="Helical" evidence="17">
    <location>
        <begin position="445"/>
        <end position="467"/>
    </location>
</feature>
<keyword evidence="20" id="KW-1185">Reference proteome</keyword>
<evidence type="ECO:0000256" key="2">
    <source>
        <dbReference type="ARBA" id="ARBA00005364"/>
    </source>
</evidence>
<reference evidence="19" key="1">
    <citation type="submission" date="2021-01" db="UniProtKB">
        <authorList>
            <consortium name="EnsemblMetazoa"/>
        </authorList>
    </citation>
    <scope>IDENTIFICATION</scope>
</reference>
<keyword evidence="8" id="KW-0732">Signal</keyword>
<dbReference type="GO" id="GO:0006874">
    <property type="term" value="P:intracellular calcium ion homeostasis"/>
    <property type="evidence" value="ECO:0007669"/>
    <property type="project" value="TreeGrafter"/>
</dbReference>
<keyword evidence="7 17" id="KW-0812">Transmembrane</keyword>
<feature type="transmembrane region" description="Helical" evidence="17">
    <location>
        <begin position="546"/>
        <end position="564"/>
    </location>
</feature>
<dbReference type="EnsemblMetazoa" id="XM_022808623">
    <property type="protein sequence ID" value="XP_022664358"/>
    <property type="gene ID" value="LOC111251725"/>
</dbReference>
<feature type="transmembrane region" description="Helical" evidence="17">
    <location>
        <begin position="515"/>
        <end position="534"/>
    </location>
</feature>
<name>A0A7M7KBB7_VARDE</name>
<dbReference type="OMA" id="LMATHIN"/>
<keyword evidence="15 17" id="KW-0472">Membrane</keyword>
<keyword evidence="14" id="KW-0406">Ion transport</keyword>
<dbReference type="NCBIfam" id="TIGR00367">
    <property type="entry name" value="calcium/sodium antiporter"/>
    <property type="match status" value="1"/>
</dbReference>
<evidence type="ECO:0000259" key="18">
    <source>
        <dbReference type="Pfam" id="PF01699"/>
    </source>
</evidence>
<evidence type="ECO:0000256" key="13">
    <source>
        <dbReference type="ARBA" id="ARBA00023053"/>
    </source>
</evidence>
<dbReference type="GeneID" id="111251725"/>
<protein>
    <recommendedName>
        <fullName evidence="18">Sodium/calcium exchanger membrane region domain-containing protein</fullName>
    </recommendedName>
</protein>
<keyword evidence="6" id="KW-0109">Calcium transport</keyword>
<evidence type="ECO:0000256" key="7">
    <source>
        <dbReference type="ARBA" id="ARBA00022692"/>
    </source>
</evidence>
<dbReference type="KEGG" id="vde:111251725"/>
<feature type="domain" description="Sodium/calcium exchanger membrane region" evidence="18">
    <location>
        <begin position="410"/>
        <end position="560"/>
    </location>
</feature>
<dbReference type="InterPro" id="IPR044880">
    <property type="entry name" value="NCX_ion-bd_dom_sf"/>
</dbReference>
<comment type="similarity">
    <text evidence="2">Belongs to the Ca(2+):cation antiporter (CaCA) (TC 2.A.19) family. SLC24A subfamily.</text>
</comment>
<evidence type="ECO:0000256" key="12">
    <source>
        <dbReference type="ARBA" id="ARBA00022989"/>
    </source>
</evidence>
<proteinExistence type="inferred from homology"/>
<evidence type="ECO:0000256" key="10">
    <source>
        <dbReference type="ARBA" id="ARBA00022847"/>
    </source>
</evidence>
<dbReference type="PANTHER" id="PTHR10846">
    <property type="entry name" value="SODIUM/POTASSIUM/CALCIUM EXCHANGER"/>
    <property type="match status" value="1"/>
</dbReference>
<keyword evidence="9" id="KW-0106">Calcium</keyword>
<dbReference type="FunFam" id="1.20.1420.30:FF:000009">
    <property type="entry name" value="sodium/potassium/calcium exchanger 5 isoform X2"/>
    <property type="match status" value="1"/>
</dbReference>
<evidence type="ECO:0000313" key="19">
    <source>
        <dbReference type="EnsemblMetazoa" id="XP_022664358"/>
    </source>
</evidence>
<feature type="transmembrane region" description="Helical" evidence="17">
    <location>
        <begin position="201"/>
        <end position="222"/>
    </location>
</feature>
<feature type="transmembrane region" description="Helical" evidence="17">
    <location>
        <begin position="234"/>
        <end position="253"/>
    </location>
</feature>
<feature type="transmembrane region" description="Helical" evidence="17">
    <location>
        <begin position="474"/>
        <end position="495"/>
    </location>
</feature>
<dbReference type="Proteomes" id="UP000594260">
    <property type="component" value="Unplaced"/>
</dbReference>
<dbReference type="Pfam" id="PF01699">
    <property type="entry name" value="Na_Ca_ex"/>
    <property type="match status" value="2"/>
</dbReference>
<keyword evidence="13" id="KW-0915">Sodium</keyword>
<dbReference type="RefSeq" id="XP_022664358.1">
    <property type="nucleotide sequence ID" value="XM_022808623.1"/>
</dbReference>
<dbReference type="GO" id="GO:0008273">
    <property type="term" value="F:calcium, potassium:sodium antiporter activity"/>
    <property type="evidence" value="ECO:0007669"/>
    <property type="project" value="TreeGrafter"/>
</dbReference>
<evidence type="ECO:0000256" key="3">
    <source>
        <dbReference type="ARBA" id="ARBA00022448"/>
    </source>
</evidence>
<keyword evidence="12 17" id="KW-1133">Transmembrane helix</keyword>
<dbReference type="AlphaFoldDB" id="A0A7M7KBB7"/>
<feature type="transmembrane region" description="Helical" evidence="17">
    <location>
        <begin position="128"/>
        <end position="148"/>
    </location>
</feature>